<evidence type="ECO:0000313" key="3">
    <source>
        <dbReference type="EMBL" id="KAI1710358.1"/>
    </source>
</evidence>
<feature type="domain" description="Neurotransmitter-gated ion-channel transmembrane" evidence="2">
    <location>
        <begin position="58"/>
        <end position="117"/>
    </location>
</feature>
<dbReference type="InterPro" id="IPR006029">
    <property type="entry name" value="Neurotrans-gated_channel_TM"/>
</dbReference>
<keyword evidence="4" id="KW-1185">Reference proteome</keyword>
<dbReference type="GO" id="GO:0016020">
    <property type="term" value="C:membrane"/>
    <property type="evidence" value="ECO:0007669"/>
    <property type="project" value="InterPro"/>
</dbReference>
<keyword evidence="1" id="KW-0472">Membrane</keyword>
<accession>A0AAD4R4Z6</accession>
<comment type="caution">
    <text evidence="3">The sequence shown here is derived from an EMBL/GenBank/DDBJ whole genome shotgun (WGS) entry which is preliminary data.</text>
</comment>
<proteinExistence type="predicted"/>
<keyword evidence="1" id="KW-1133">Transmembrane helix</keyword>
<reference evidence="3" key="1">
    <citation type="submission" date="2022-01" db="EMBL/GenBank/DDBJ databases">
        <title>Genome Sequence Resource for Two Populations of Ditylenchus destructor, the Migratory Endoparasitic Phytonematode.</title>
        <authorList>
            <person name="Zhang H."/>
            <person name="Lin R."/>
            <person name="Xie B."/>
        </authorList>
    </citation>
    <scope>NUCLEOTIDE SEQUENCE</scope>
    <source>
        <strain evidence="3">BazhouSP</strain>
    </source>
</reference>
<dbReference type="InterPro" id="IPR038050">
    <property type="entry name" value="Neuro_actylchol_rec"/>
</dbReference>
<organism evidence="3 4">
    <name type="scientific">Ditylenchus destructor</name>
    <dbReference type="NCBI Taxonomy" id="166010"/>
    <lineage>
        <taxon>Eukaryota</taxon>
        <taxon>Metazoa</taxon>
        <taxon>Ecdysozoa</taxon>
        <taxon>Nematoda</taxon>
        <taxon>Chromadorea</taxon>
        <taxon>Rhabditida</taxon>
        <taxon>Tylenchina</taxon>
        <taxon>Tylenchomorpha</taxon>
        <taxon>Sphaerularioidea</taxon>
        <taxon>Anguinidae</taxon>
        <taxon>Anguininae</taxon>
        <taxon>Ditylenchus</taxon>
    </lineage>
</organism>
<evidence type="ECO:0000313" key="4">
    <source>
        <dbReference type="Proteomes" id="UP001201812"/>
    </source>
</evidence>
<sequence length="126" mass="14208">MLNLPNSSTSINRLQSASLCAIAGTSPACDTNQASSSSGIFALNDVSSLACSLDTFESEFLRVLAKVHATIERNEMRLAEKDRRNAMKLEWQQVAMVLDRFFFYLFFVITVVSSLAIIYQRQWIFE</sequence>
<gene>
    <name evidence="3" type="ORF">DdX_10716</name>
</gene>
<feature type="transmembrane region" description="Helical" evidence="1">
    <location>
        <begin position="101"/>
        <end position="119"/>
    </location>
</feature>
<keyword evidence="1 3" id="KW-0812">Transmembrane</keyword>
<protein>
    <submittedName>
        <fullName evidence="3">Neurotransmitter-gated ion-channel transmembrane region domain-containing protein</fullName>
    </submittedName>
</protein>
<dbReference type="Gene3D" id="1.20.58.390">
    <property type="entry name" value="Neurotransmitter-gated ion-channel transmembrane domain"/>
    <property type="match status" value="1"/>
</dbReference>
<dbReference type="Pfam" id="PF02932">
    <property type="entry name" value="Neur_chan_memb"/>
    <property type="match status" value="1"/>
</dbReference>
<dbReference type="SUPFAM" id="SSF90112">
    <property type="entry name" value="Neurotransmitter-gated ion-channel transmembrane pore"/>
    <property type="match status" value="1"/>
</dbReference>
<evidence type="ECO:0000256" key="1">
    <source>
        <dbReference type="SAM" id="Phobius"/>
    </source>
</evidence>
<dbReference type="Proteomes" id="UP001201812">
    <property type="component" value="Unassembled WGS sequence"/>
</dbReference>
<dbReference type="InterPro" id="IPR036719">
    <property type="entry name" value="Neuro-gated_channel_TM_sf"/>
</dbReference>
<dbReference type="GO" id="GO:0006811">
    <property type="term" value="P:monoatomic ion transport"/>
    <property type="evidence" value="ECO:0007669"/>
    <property type="project" value="InterPro"/>
</dbReference>
<name>A0AAD4R4Z6_9BILA</name>
<dbReference type="EMBL" id="JAKKPZ010000026">
    <property type="protein sequence ID" value="KAI1710358.1"/>
    <property type="molecule type" value="Genomic_DNA"/>
</dbReference>
<dbReference type="AlphaFoldDB" id="A0AAD4R4Z6"/>
<evidence type="ECO:0000259" key="2">
    <source>
        <dbReference type="Pfam" id="PF02932"/>
    </source>
</evidence>